<reference evidence="7" key="2">
    <citation type="journal article" date="2021" name="PeerJ">
        <title>Extensive microbial diversity within the chicken gut microbiome revealed by metagenomics and culture.</title>
        <authorList>
            <person name="Gilroy R."/>
            <person name="Ravi A."/>
            <person name="Getino M."/>
            <person name="Pursley I."/>
            <person name="Horton D.L."/>
            <person name="Alikhan N.F."/>
            <person name="Baker D."/>
            <person name="Gharbi K."/>
            <person name="Hall N."/>
            <person name="Watson M."/>
            <person name="Adriaenssens E.M."/>
            <person name="Foster-Nyarko E."/>
            <person name="Jarju S."/>
            <person name="Secka A."/>
            <person name="Antonio M."/>
            <person name="Oren A."/>
            <person name="Chaudhuri R.R."/>
            <person name="La Ragione R."/>
            <person name="Hildebrand F."/>
            <person name="Pallen M.J."/>
        </authorList>
    </citation>
    <scope>NUCLEOTIDE SEQUENCE</scope>
    <source>
        <strain evidence="7">CHK176-22527</strain>
    </source>
</reference>
<gene>
    <name evidence="7" type="ORF">IAD12_00245</name>
</gene>
<name>A0A9D1HAK5_9FIRM</name>
<dbReference type="CDD" id="cd02143">
    <property type="entry name" value="nitroreductase_FeS-like"/>
    <property type="match status" value="1"/>
</dbReference>
<keyword evidence="3" id="KW-0560">Oxidoreductase</keyword>
<evidence type="ECO:0000313" key="7">
    <source>
        <dbReference type="EMBL" id="HIT98668.1"/>
    </source>
</evidence>
<dbReference type="GO" id="GO:0046872">
    <property type="term" value="F:metal ion binding"/>
    <property type="evidence" value="ECO:0007669"/>
    <property type="project" value="UniProtKB-KW"/>
</dbReference>
<dbReference type="PANTHER" id="PTHR43673">
    <property type="entry name" value="NAD(P)H NITROREDUCTASE YDGI-RELATED"/>
    <property type="match status" value="1"/>
</dbReference>
<organism evidence="7 8">
    <name type="scientific">Candidatus Allocopromorpha excrementavium</name>
    <dbReference type="NCBI Taxonomy" id="2840741"/>
    <lineage>
        <taxon>Bacteria</taxon>
        <taxon>Bacillati</taxon>
        <taxon>Bacillota</taxon>
        <taxon>Clostridia</taxon>
        <taxon>Eubacteriales</taxon>
        <taxon>Eubacteriaceae</taxon>
        <taxon>Eubacteriaceae incertae sedis</taxon>
        <taxon>Candidatus Allocopromorpha</taxon>
    </lineage>
</organism>
<dbReference type="GO" id="GO:0016491">
    <property type="term" value="F:oxidoreductase activity"/>
    <property type="evidence" value="ECO:0007669"/>
    <property type="project" value="UniProtKB-KW"/>
</dbReference>
<reference evidence="7" key="1">
    <citation type="submission" date="2020-10" db="EMBL/GenBank/DDBJ databases">
        <authorList>
            <person name="Gilroy R."/>
        </authorList>
    </citation>
    <scope>NUCLEOTIDE SEQUENCE</scope>
    <source>
        <strain evidence="7">CHK176-22527</strain>
    </source>
</reference>
<evidence type="ECO:0000259" key="6">
    <source>
        <dbReference type="PROSITE" id="PS51379"/>
    </source>
</evidence>
<dbReference type="InterPro" id="IPR000415">
    <property type="entry name" value="Nitroreductase-like"/>
</dbReference>
<proteinExistence type="inferred from homology"/>
<sequence length="261" mass="29636">MIEISRDKCIQCMTCLTVCPFTVLEEVDGFPRKIDGKYCMRCMHCGASCPTEAITYDGKPSILSEDIPLIGDNFAKDLKNYLLRRRSYRHFSDEPVPRKVIKEALELASWAPSAKNQHPTKWIVIESQFVINRIMDLILEYVEKTGDKPEVASEMEVGNNIVIGNATTLLLAYARNNAISPETDTAIAMTTVELYLQAKGIGTCWAGYLRGMANRIPEIKELLPELPENNSFYGAFMLGYPEDEKYLHVPQRFKRADIEWV</sequence>
<dbReference type="Gene3D" id="3.30.70.20">
    <property type="match status" value="1"/>
</dbReference>
<dbReference type="Pfam" id="PF13237">
    <property type="entry name" value="Fer4_10"/>
    <property type="match status" value="1"/>
</dbReference>
<keyword evidence="2" id="KW-0479">Metal-binding</keyword>
<dbReference type="SUPFAM" id="SSF55469">
    <property type="entry name" value="FMN-dependent nitroreductase-like"/>
    <property type="match status" value="1"/>
</dbReference>
<dbReference type="Pfam" id="PF00881">
    <property type="entry name" value="Nitroreductase"/>
    <property type="match status" value="1"/>
</dbReference>
<dbReference type="InterPro" id="IPR017896">
    <property type="entry name" value="4Fe4S_Fe-S-bd"/>
</dbReference>
<evidence type="ECO:0000256" key="3">
    <source>
        <dbReference type="ARBA" id="ARBA00023002"/>
    </source>
</evidence>
<dbReference type="InterPro" id="IPR017900">
    <property type="entry name" value="4Fe4S_Fe_S_CS"/>
</dbReference>
<protein>
    <submittedName>
        <fullName evidence="7">Nitroreductase family protein</fullName>
    </submittedName>
</protein>
<feature type="domain" description="4Fe-4S ferredoxin-type" evidence="6">
    <location>
        <begin position="30"/>
        <end position="59"/>
    </location>
</feature>
<evidence type="ECO:0000256" key="1">
    <source>
        <dbReference type="ARBA" id="ARBA00007118"/>
    </source>
</evidence>
<evidence type="ECO:0000256" key="4">
    <source>
        <dbReference type="ARBA" id="ARBA00023004"/>
    </source>
</evidence>
<evidence type="ECO:0000313" key="8">
    <source>
        <dbReference type="Proteomes" id="UP000824159"/>
    </source>
</evidence>
<dbReference type="PROSITE" id="PS51379">
    <property type="entry name" value="4FE4S_FER_2"/>
    <property type="match status" value="2"/>
</dbReference>
<feature type="domain" description="4Fe-4S ferredoxin-type" evidence="6">
    <location>
        <begin position="1"/>
        <end position="29"/>
    </location>
</feature>
<evidence type="ECO:0000256" key="5">
    <source>
        <dbReference type="ARBA" id="ARBA00023014"/>
    </source>
</evidence>
<dbReference type="InterPro" id="IPR029479">
    <property type="entry name" value="Nitroreductase"/>
</dbReference>
<evidence type="ECO:0000256" key="2">
    <source>
        <dbReference type="ARBA" id="ARBA00022723"/>
    </source>
</evidence>
<dbReference type="SUPFAM" id="SSF54862">
    <property type="entry name" value="4Fe-4S ferredoxins"/>
    <property type="match status" value="1"/>
</dbReference>
<dbReference type="PANTHER" id="PTHR43673:SF10">
    <property type="entry name" value="NADH DEHYDROGENASE_NAD(P)H NITROREDUCTASE XCC3605-RELATED"/>
    <property type="match status" value="1"/>
</dbReference>
<dbReference type="Gene3D" id="3.40.109.10">
    <property type="entry name" value="NADH Oxidase"/>
    <property type="match status" value="1"/>
</dbReference>
<dbReference type="EMBL" id="DVLX01000004">
    <property type="protein sequence ID" value="HIT98668.1"/>
    <property type="molecule type" value="Genomic_DNA"/>
</dbReference>
<dbReference type="AlphaFoldDB" id="A0A9D1HAK5"/>
<comment type="caution">
    <text evidence="7">The sequence shown here is derived from an EMBL/GenBank/DDBJ whole genome shotgun (WGS) entry which is preliminary data.</text>
</comment>
<keyword evidence="5" id="KW-0411">Iron-sulfur</keyword>
<comment type="similarity">
    <text evidence="1">Belongs to the nitroreductase family.</text>
</comment>
<keyword evidence="4" id="KW-0408">Iron</keyword>
<accession>A0A9D1HAK5</accession>
<dbReference type="PROSITE" id="PS00198">
    <property type="entry name" value="4FE4S_FER_1"/>
    <property type="match status" value="2"/>
</dbReference>
<dbReference type="GO" id="GO:0051536">
    <property type="term" value="F:iron-sulfur cluster binding"/>
    <property type="evidence" value="ECO:0007669"/>
    <property type="project" value="UniProtKB-KW"/>
</dbReference>
<dbReference type="Proteomes" id="UP000824159">
    <property type="component" value="Unassembled WGS sequence"/>
</dbReference>